<dbReference type="AlphaFoldDB" id="A0A401TRH5"/>
<feature type="transmembrane region" description="Helical" evidence="1">
    <location>
        <begin position="63"/>
        <end position="87"/>
    </location>
</feature>
<organism evidence="2 3">
    <name type="scientific">Chiloscyllium punctatum</name>
    <name type="common">Brownbanded bambooshark</name>
    <name type="synonym">Hemiscyllium punctatum</name>
    <dbReference type="NCBI Taxonomy" id="137246"/>
    <lineage>
        <taxon>Eukaryota</taxon>
        <taxon>Metazoa</taxon>
        <taxon>Chordata</taxon>
        <taxon>Craniata</taxon>
        <taxon>Vertebrata</taxon>
        <taxon>Chondrichthyes</taxon>
        <taxon>Elasmobranchii</taxon>
        <taxon>Galeomorphii</taxon>
        <taxon>Galeoidea</taxon>
        <taxon>Orectolobiformes</taxon>
        <taxon>Hemiscylliidae</taxon>
        <taxon>Chiloscyllium</taxon>
    </lineage>
</organism>
<sequence length="105" mass="11755">MGKLAEQWPGDWSGLRPSWLAWLFFSCVLAFPPTGIVVYGLARCCSSAVDPFGPRREEVEIHLRFVTDSIHLYVLFVVNLVVLSTYLPQEGLKLVPLLTAFFALA</sequence>
<evidence type="ECO:0000256" key="1">
    <source>
        <dbReference type="SAM" id="Phobius"/>
    </source>
</evidence>
<dbReference type="Proteomes" id="UP000287033">
    <property type="component" value="Unassembled WGS sequence"/>
</dbReference>
<dbReference type="GO" id="GO:0005765">
    <property type="term" value="C:lysosomal membrane"/>
    <property type="evidence" value="ECO:0007669"/>
    <property type="project" value="TreeGrafter"/>
</dbReference>
<dbReference type="EMBL" id="BEZZ01152889">
    <property type="protein sequence ID" value="GCC45236.1"/>
    <property type="molecule type" value="Genomic_DNA"/>
</dbReference>
<dbReference type="GO" id="GO:0045055">
    <property type="term" value="P:regulated exocytosis"/>
    <property type="evidence" value="ECO:0007669"/>
    <property type="project" value="TreeGrafter"/>
</dbReference>
<dbReference type="GO" id="GO:0032588">
    <property type="term" value="C:trans-Golgi network membrane"/>
    <property type="evidence" value="ECO:0007669"/>
    <property type="project" value="TreeGrafter"/>
</dbReference>
<gene>
    <name evidence="2" type="ORF">chiPu_0029286</name>
</gene>
<name>A0A401TRH5_CHIPU</name>
<dbReference type="PANTHER" id="PTHR31004">
    <property type="entry name" value="TRANSMEMBRANE PROTEIN 79"/>
    <property type="match status" value="1"/>
</dbReference>
<reference evidence="2 3" key="1">
    <citation type="journal article" date="2018" name="Nat. Ecol. Evol.">
        <title>Shark genomes provide insights into elasmobranch evolution and the origin of vertebrates.</title>
        <authorList>
            <person name="Hara Y"/>
            <person name="Yamaguchi K"/>
            <person name="Onimaru K"/>
            <person name="Kadota M"/>
            <person name="Koyanagi M"/>
            <person name="Keeley SD"/>
            <person name="Tatsumi K"/>
            <person name="Tanaka K"/>
            <person name="Motone F"/>
            <person name="Kageyama Y"/>
            <person name="Nozu R"/>
            <person name="Adachi N"/>
            <person name="Nishimura O"/>
            <person name="Nakagawa R"/>
            <person name="Tanegashima C"/>
            <person name="Kiyatake I"/>
            <person name="Matsumoto R"/>
            <person name="Murakumo K"/>
            <person name="Nishida K"/>
            <person name="Terakita A"/>
            <person name="Kuratani S"/>
            <person name="Sato K"/>
            <person name="Hyodo S Kuraku.S."/>
        </authorList>
    </citation>
    <scope>NUCLEOTIDE SEQUENCE [LARGE SCALE GENOMIC DNA]</scope>
</reference>
<accession>A0A401TRH5</accession>
<protein>
    <submittedName>
        <fullName evidence="2">Uncharacterized protein</fullName>
    </submittedName>
</protein>
<feature type="non-terminal residue" evidence="2">
    <location>
        <position position="105"/>
    </location>
</feature>
<dbReference type="STRING" id="137246.A0A401TRH5"/>
<comment type="caution">
    <text evidence="2">The sequence shown here is derived from an EMBL/GenBank/DDBJ whole genome shotgun (WGS) entry which is preliminary data.</text>
</comment>
<keyword evidence="1" id="KW-1133">Transmembrane helix</keyword>
<dbReference type="PANTHER" id="PTHR31004:SF1">
    <property type="entry name" value="TRANSMEMBRANE PROTEIN 79"/>
    <property type="match status" value="1"/>
</dbReference>
<keyword evidence="1" id="KW-0812">Transmembrane</keyword>
<keyword evidence="3" id="KW-1185">Reference proteome</keyword>
<keyword evidence="1" id="KW-0472">Membrane</keyword>
<proteinExistence type="predicted"/>
<dbReference type="OrthoDB" id="8887147at2759"/>
<evidence type="ECO:0000313" key="3">
    <source>
        <dbReference type="Proteomes" id="UP000287033"/>
    </source>
</evidence>
<feature type="transmembrane region" description="Helical" evidence="1">
    <location>
        <begin position="20"/>
        <end position="42"/>
    </location>
</feature>
<evidence type="ECO:0000313" key="2">
    <source>
        <dbReference type="EMBL" id="GCC45236.1"/>
    </source>
</evidence>
<dbReference type="PROSITE" id="PS51257">
    <property type="entry name" value="PROKAR_LIPOPROTEIN"/>
    <property type="match status" value="1"/>
</dbReference>